<reference evidence="2" key="1">
    <citation type="journal article" date="2019" name="Sci. Rep.">
        <title>Draft genome of Tanacetum cinerariifolium, the natural source of mosquito coil.</title>
        <authorList>
            <person name="Yamashiro T."/>
            <person name="Shiraishi A."/>
            <person name="Satake H."/>
            <person name="Nakayama K."/>
        </authorList>
    </citation>
    <scope>NUCLEOTIDE SEQUENCE</scope>
</reference>
<organism evidence="2">
    <name type="scientific">Tanacetum cinerariifolium</name>
    <name type="common">Dalmatian daisy</name>
    <name type="synonym">Chrysanthemum cinerariifolium</name>
    <dbReference type="NCBI Taxonomy" id="118510"/>
    <lineage>
        <taxon>Eukaryota</taxon>
        <taxon>Viridiplantae</taxon>
        <taxon>Streptophyta</taxon>
        <taxon>Embryophyta</taxon>
        <taxon>Tracheophyta</taxon>
        <taxon>Spermatophyta</taxon>
        <taxon>Magnoliopsida</taxon>
        <taxon>eudicotyledons</taxon>
        <taxon>Gunneridae</taxon>
        <taxon>Pentapetalae</taxon>
        <taxon>asterids</taxon>
        <taxon>campanulids</taxon>
        <taxon>Asterales</taxon>
        <taxon>Asteraceae</taxon>
        <taxon>Asteroideae</taxon>
        <taxon>Anthemideae</taxon>
        <taxon>Anthemidinae</taxon>
        <taxon>Tanacetum</taxon>
    </lineage>
</organism>
<evidence type="ECO:0000256" key="1">
    <source>
        <dbReference type="SAM" id="MobiDB-lite"/>
    </source>
</evidence>
<accession>A0A699L1X2</accession>
<sequence length="423" mass="46778">MAALVISISSDESTGCSSSWVILIGSIHIEVHMALEVAAAITLHAGVLELDTHSSSDLDPSESSPPPVPVAPMVLPFLHSDDSESDTEFPKRHVSFVPHDGGAELHHDHLHHPNHHHLPLLPQRFLLLPFYQHHLLISSHLLMHHLEFVVDELFSFDMGRTFLEAYRRWRYAPLSTMYPLTTSESLAGDFSPKSSARPSRKRCRPPTATVTSPIPTSKALVPTRADLLPPRKRFRDSISPEDSIEEEIKADVLADIEVDIAAEEAATGMDVEARIDAGIGIEADDRVDREYEVESSARGTVEIRMDRVIGPTVTDDDAEPTREDYPDMEIPVDRIADIKVGQRQLEADSMIAMGDRAGLLDRVASLERGNVRLRGTLRMETARADREIGGFCREAVGLSSMMRCMDLGRVVELASGSEINVNQ</sequence>
<gene>
    <name evidence="2" type="ORF">Tci_691554</name>
</gene>
<evidence type="ECO:0000313" key="2">
    <source>
        <dbReference type="EMBL" id="GFB19583.1"/>
    </source>
</evidence>
<dbReference type="AlphaFoldDB" id="A0A699L1X2"/>
<comment type="caution">
    <text evidence="2">The sequence shown here is derived from an EMBL/GenBank/DDBJ whole genome shotgun (WGS) entry which is preliminary data.</text>
</comment>
<proteinExistence type="predicted"/>
<feature type="region of interest" description="Disordered" evidence="1">
    <location>
        <begin position="187"/>
        <end position="214"/>
    </location>
</feature>
<name>A0A699L1X2_TANCI</name>
<protein>
    <submittedName>
        <fullName evidence="2">Uncharacterized protein</fullName>
    </submittedName>
</protein>
<feature type="non-terminal residue" evidence="2">
    <location>
        <position position="423"/>
    </location>
</feature>
<dbReference type="EMBL" id="BKCJ010572917">
    <property type="protein sequence ID" value="GFB19583.1"/>
    <property type="molecule type" value="Genomic_DNA"/>
</dbReference>